<evidence type="ECO:0000256" key="1">
    <source>
        <dbReference type="ARBA" id="ARBA00004651"/>
    </source>
</evidence>
<evidence type="ECO:0008006" key="11">
    <source>
        <dbReference type="Google" id="ProtNLM"/>
    </source>
</evidence>
<keyword evidence="6 8" id="KW-1133">Transmembrane helix</keyword>
<protein>
    <recommendedName>
        <fullName evidence="11">Permease</fullName>
    </recommendedName>
</protein>
<keyword evidence="7 8" id="KW-0472">Membrane</keyword>
<comment type="subcellular location">
    <subcellularLocation>
        <location evidence="1">Cell membrane</location>
        <topology evidence="1">Multi-pass membrane protein</topology>
    </subcellularLocation>
</comment>
<evidence type="ECO:0000256" key="8">
    <source>
        <dbReference type="SAM" id="Phobius"/>
    </source>
</evidence>
<evidence type="ECO:0000256" key="2">
    <source>
        <dbReference type="ARBA" id="ARBA00009773"/>
    </source>
</evidence>
<evidence type="ECO:0000256" key="7">
    <source>
        <dbReference type="ARBA" id="ARBA00023136"/>
    </source>
</evidence>
<dbReference type="EMBL" id="CP017479">
    <property type="protein sequence ID" value="AOW09400.1"/>
    <property type="molecule type" value="Genomic_DNA"/>
</dbReference>
<accession>A0AAC9N3S5</accession>
<keyword evidence="4" id="KW-1003">Cell membrane</keyword>
<feature type="transmembrane region" description="Helical" evidence="8">
    <location>
        <begin position="316"/>
        <end position="345"/>
    </location>
</feature>
<dbReference type="InterPro" id="IPR002549">
    <property type="entry name" value="AI-2E-like"/>
</dbReference>
<feature type="transmembrane region" description="Helical" evidence="8">
    <location>
        <begin position="43"/>
        <end position="62"/>
    </location>
</feature>
<evidence type="ECO:0000256" key="4">
    <source>
        <dbReference type="ARBA" id="ARBA00022475"/>
    </source>
</evidence>
<reference evidence="9 10" key="1">
    <citation type="submission" date="2016-10" db="EMBL/GenBank/DDBJ databases">
        <title>Flavobacterium gilvum sp. nov., isolated from stream water.</title>
        <authorList>
            <person name="Shin S.-K."/>
            <person name="Cho Y.-J."/>
            <person name="Yi H."/>
        </authorList>
    </citation>
    <scope>NUCLEOTIDE SEQUENCE [LARGE SCALE GENOMIC DNA]</scope>
    <source>
        <strain evidence="9 10">EM1308</strain>
    </source>
</reference>
<feature type="transmembrane region" description="Helical" evidence="8">
    <location>
        <begin position="158"/>
        <end position="187"/>
    </location>
</feature>
<evidence type="ECO:0000256" key="5">
    <source>
        <dbReference type="ARBA" id="ARBA00022692"/>
    </source>
</evidence>
<keyword evidence="10" id="KW-1185">Reference proteome</keyword>
<dbReference type="PANTHER" id="PTHR21716">
    <property type="entry name" value="TRANSMEMBRANE PROTEIN"/>
    <property type="match status" value="1"/>
</dbReference>
<comment type="similarity">
    <text evidence="2">Belongs to the autoinducer-2 exporter (AI-2E) (TC 2.A.86) family.</text>
</comment>
<feature type="transmembrane region" description="Helical" evidence="8">
    <location>
        <begin position="20"/>
        <end position="37"/>
    </location>
</feature>
<dbReference type="Proteomes" id="UP000175968">
    <property type="component" value="Chromosome"/>
</dbReference>
<gene>
    <name evidence="9" type="ORF">EM308_07720</name>
</gene>
<evidence type="ECO:0000313" key="10">
    <source>
        <dbReference type="Proteomes" id="UP000175968"/>
    </source>
</evidence>
<dbReference type="AlphaFoldDB" id="A0AAC9N3S5"/>
<name>A0AAC9N3S5_9FLAO</name>
<keyword evidence="3" id="KW-0813">Transport</keyword>
<keyword evidence="5 8" id="KW-0812">Transmembrane</keyword>
<evidence type="ECO:0000313" key="9">
    <source>
        <dbReference type="EMBL" id="AOW09400.1"/>
    </source>
</evidence>
<feature type="transmembrane region" description="Helical" evidence="8">
    <location>
        <begin position="272"/>
        <end position="296"/>
    </location>
</feature>
<evidence type="ECO:0000256" key="6">
    <source>
        <dbReference type="ARBA" id="ARBA00022989"/>
    </source>
</evidence>
<dbReference type="Pfam" id="PF01594">
    <property type="entry name" value="AI-2E_transport"/>
    <property type="match status" value="1"/>
</dbReference>
<dbReference type="GO" id="GO:0005886">
    <property type="term" value="C:plasma membrane"/>
    <property type="evidence" value="ECO:0007669"/>
    <property type="project" value="UniProtKB-SubCell"/>
</dbReference>
<feature type="transmembrane region" description="Helical" evidence="8">
    <location>
        <begin position="236"/>
        <end position="260"/>
    </location>
</feature>
<dbReference type="RefSeq" id="WP_035634558.1">
    <property type="nucleotide sequence ID" value="NZ_CP017479.1"/>
</dbReference>
<organism evidence="9 10">
    <name type="scientific">Flavobacterium gilvum</name>
    <dbReference type="NCBI Taxonomy" id="1492737"/>
    <lineage>
        <taxon>Bacteria</taxon>
        <taxon>Pseudomonadati</taxon>
        <taxon>Bacteroidota</taxon>
        <taxon>Flavobacteriia</taxon>
        <taxon>Flavobacteriales</taxon>
        <taxon>Flavobacteriaceae</taxon>
        <taxon>Flavobacterium</taxon>
    </lineage>
</organism>
<evidence type="ECO:0000256" key="3">
    <source>
        <dbReference type="ARBA" id="ARBA00022448"/>
    </source>
</evidence>
<feature type="transmembrane region" description="Helical" evidence="8">
    <location>
        <begin position="74"/>
        <end position="96"/>
    </location>
</feature>
<sequence>MKQSSYTFNSLKFEKIVDTLIRLGVLFLLIGWCYDILKPFVLIIVWAIVIAVALSPIYEAIVKLFRGKKILATIFLALLLISILVIPSILVTQSLYEEINNFTASYQANGHLIPPPGETTKDWPAFTKPILDIWQTASVDASKVIIKYSDQLKVVGEWLLLALAGIGKGILQFIFSIIIAMGLLLYSESLTAVSKSIFIKLIGKKGEHYALITVATIRNVVKGFLGVALIQSLMVGVGFFMAGVPFAGIFTIICLVLAIIQVGIGPIAIPVVIYMFSVTDTTTATLLTIWIGITMISDNILKPIFLGRGNPPAPMLVIFLGAIGGFIFNGFIGLFLGAVILILGYKFFLSWIGMDEDEIEENQEPVEV</sequence>
<proteinExistence type="inferred from homology"/>
<dbReference type="PANTHER" id="PTHR21716:SF67">
    <property type="entry name" value="TRANSPORT PROTEIN YDIK-RELATED"/>
    <property type="match status" value="1"/>
</dbReference>
<dbReference type="KEGG" id="fgl:EM308_07720"/>